<evidence type="ECO:0000259" key="1">
    <source>
        <dbReference type="Pfam" id="PF06527"/>
    </source>
</evidence>
<reference evidence="2" key="1">
    <citation type="submission" date="2019-08" db="EMBL/GenBank/DDBJ databases">
        <authorList>
            <person name="Zhou D."/>
            <person name="Chen F."/>
        </authorList>
    </citation>
    <scope>NUCLEOTIDE SEQUENCE</scope>
    <source>
        <strain evidence="2">150716811</strain>
        <plasmid evidence="2">p716811-VIM</plasmid>
    </source>
</reference>
<name>A0A6B7PXJ2_PSEPU</name>
<proteinExistence type="predicted"/>
<protein>
    <recommendedName>
        <fullName evidence="1">TniQ domain-containing protein</fullName>
    </recommendedName>
</protein>
<organism evidence="2">
    <name type="scientific">Pseudomonas putida</name>
    <name type="common">Arthrobacter siderocapsulatus</name>
    <dbReference type="NCBI Taxonomy" id="303"/>
    <lineage>
        <taxon>Bacteria</taxon>
        <taxon>Pseudomonadati</taxon>
        <taxon>Pseudomonadota</taxon>
        <taxon>Gammaproteobacteria</taxon>
        <taxon>Pseudomonadales</taxon>
        <taxon>Pseudomonadaceae</taxon>
        <taxon>Pseudomonas</taxon>
    </lineage>
</organism>
<dbReference type="EMBL" id="MN310372">
    <property type="protein sequence ID" value="QFX76845.1"/>
    <property type="molecule type" value="Genomic_DNA"/>
</dbReference>
<dbReference type="AlphaFoldDB" id="A0A6B7PXJ2"/>
<evidence type="ECO:0000313" key="2">
    <source>
        <dbReference type="EMBL" id="QFX76845.1"/>
    </source>
</evidence>
<geneLocation type="plasmid" evidence="2">
    <name>p716811-VIM</name>
</geneLocation>
<sequence length="625" mass="69737">MFGLLISPRPHHDESLSGYLQRLARANGLTSTDALRAFKQADDSDVKEWIRHCGTPRSWHEAAVELRSPITRPFKIWSVRSVRFCAQCLAEGGYWKETWEITLVTSCTSHRTELLNCCPHCSSKTCHNSMLDNRCKACGFSLSSPGAEECTRLASEPCQWLSSALENAFYSPPLPNAGGLSGLPFNDLHELAARLAVRRTRAQTLMQLKVPEISSVGVSRTLADAAARILMDWPIAFRQLLGDLKHAHSSSGEWKVTSAFGPIYRDIHHSLSAPCFSFVRDEFESYLLEEWSAPLSNRNRYLSHQTVENHLWVPLQTAAKAMGLSRAAVVTLCQRGLIDHREEKRGLRLLRVVHLGQLQEVSYHRHAAVTLNGASKILGLSMTRVRQLLSAGLLEFFGEHQVGRSPWFVSRDSLDELMPGDVDQVTESGLLTINFTAKHYLPAGGGLVELLQAIKSGALQAYRSDEDESVALGQLLVRSTDLALWMQERFRESDFEFSGLSVSQAAAILGVKEEVAYACVRLGLLKSNPAKIGRCTQHRVTPKAIETFRQRYILGPEIAAYLGMSPRDSLRHLWDIRFRPIAGPTMVNASCRQYVWSRSKKLADYLVWRTAHGSDAHDAHASVQA</sequence>
<accession>A0A6B7PXJ2</accession>
<dbReference type="InterPro" id="IPR009492">
    <property type="entry name" value="TniQ"/>
</dbReference>
<keyword evidence="2" id="KW-0614">Plasmid</keyword>
<feature type="domain" description="TniQ" evidence="1">
    <location>
        <begin position="6"/>
        <end position="114"/>
    </location>
</feature>
<dbReference type="Pfam" id="PF06527">
    <property type="entry name" value="TniQ"/>
    <property type="match status" value="1"/>
</dbReference>